<keyword evidence="8" id="KW-1185">Reference proteome</keyword>
<dbReference type="InterPro" id="IPR059117">
    <property type="entry name" value="APS_kinase_dom"/>
</dbReference>
<dbReference type="Proteomes" id="UP001500427">
    <property type="component" value="Unassembled WGS sequence"/>
</dbReference>
<evidence type="ECO:0000256" key="2">
    <source>
        <dbReference type="ARBA" id="ARBA00012121"/>
    </source>
</evidence>
<dbReference type="InterPro" id="IPR050512">
    <property type="entry name" value="Sulf_AdTrans/APS_kinase"/>
</dbReference>
<dbReference type="PANTHER" id="PTHR42700">
    <property type="entry name" value="SULFATE ADENYLYLTRANSFERASE"/>
    <property type="match status" value="1"/>
</dbReference>
<dbReference type="Gene3D" id="3.40.50.300">
    <property type="entry name" value="P-loop containing nucleotide triphosphate hydrolases"/>
    <property type="match status" value="1"/>
</dbReference>
<dbReference type="SUPFAM" id="SSF52540">
    <property type="entry name" value="P-loop containing nucleoside triphosphate hydrolases"/>
    <property type="match status" value="1"/>
</dbReference>
<reference evidence="8" key="1">
    <citation type="journal article" date="2019" name="Int. J. Syst. Evol. Microbiol.">
        <title>The Global Catalogue of Microorganisms (GCM) 10K type strain sequencing project: providing services to taxonomists for standard genome sequencing and annotation.</title>
        <authorList>
            <consortium name="The Broad Institute Genomics Platform"/>
            <consortium name="The Broad Institute Genome Sequencing Center for Infectious Disease"/>
            <person name="Wu L."/>
            <person name="Ma J."/>
        </authorList>
    </citation>
    <scope>NUCLEOTIDE SEQUENCE [LARGE SCALE GENOMIC DNA]</scope>
    <source>
        <strain evidence="8">JCM 17687</strain>
    </source>
</reference>
<proteinExistence type="predicted"/>
<evidence type="ECO:0000313" key="8">
    <source>
        <dbReference type="Proteomes" id="UP001500427"/>
    </source>
</evidence>
<evidence type="ECO:0000313" key="7">
    <source>
        <dbReference type="EMBL" id="GAA5021933.1"/>
    </source>
</evidence>
<dbReference type="NCBIfam" id="TIGR00455">
    <property type="entry name" value="apsK"/>
    <property type="match status" value="1"/>
</dbReference>
<comment type="catalytic activity">
    <reaction evidence="1">
        <text>adenosine 5'-phosphosulfate + ATP = 3'-phosphoadenylyl sulfate + ADP + H(+)</text>
        <dbReference type="Rhea" id="RHEA:24152"/>
        <dbReference type="ChEBI" id="CHEBI:15378"/>
        <dbReference type="ChEBI" id="CHEBI:30616"/>
        <dbReference type="ChEBI" id="CHEBI:58243"/>
        <dbReference type="ChEBI" id="CHEBI:58339"/>
        <dbReference type="ChEBI" id="CHEBI:456216"/>
        <dbReference type="EC" id="2.7.1.25"/>
    </reaction>
</comment>
<evidence type="ECO:0000256" key="4">
    <source>
        <dbReference type="ARBA" id="ARBA00022741"/>
    </source>
</evidence>
<evidence type="ECO:0000256" key="1">
    <source>
        <dbReference type="ARBA" id="ARBA00001823"/>
    </source>
</evidence>
<evidence type="ECO:0000259" key="6">
    <source>
        <dbReference type="Pfam" id="PF01583"/>
    </source>
</evidence>
<dbReference type="EC" id="2.7.1.25" evidence="2"/>
<evidence type="ECO:0000256" key="5">
    <source>
        <dbReference type="ARBA" id="ARBA00022840"/>
    </source>
</evidence>
<protein>
    <recommendedName>
        <fullName evidence="2">adenylyl-sulfate kinase</fullName>
        <ecNumber evidence="2">2.7.1.25</ecNumber>
    </recommendedName>
</protein>
<keyword evidence="4" id="KW-0547">Nucleotide-binding</keyword>
<name>A0ABP9J6E1_9MICO</name>
<dbReference type="PANTHER" id="PTHR42700:SF1">
    <property type="entry name" value="SULFATE ADENYLYLTRANSFERASE"/>
    <property type="match status" value="1"/>
</dbReference>
<organism evidence="7 8">
    <name type="scientific">Terrabacter aeriphilus</name>
    <dbReference type="NCBI Taxonomy" id="515662"/>
    <lineage>
        <taxon>Bacteria</taxon>
        <taxon>Bacillati</taxon>
        <taxon>Actinomycetota</taxon>
        <taxon>Actinomycetes</taxon>
        <taxon>Micrococcales</taxon>
        <taxon>Intrasporangiaceae</taxon>
        <taxon>Terrabacter</taxon>
    </lineage>
</organism>
<dbReference type="CDD" id="cd02027">
    <property type="entry name" value="APSK"/>
    <property type="match status" value="1"/>
</dbReference>
<dbReference type="Pfam" id="PF01583">
    <property type="entry name" value="APS_kinase"/>
    <property type="match status" value="1"/>
</dbReference>
<dbReference type="EMBL" id="BAABIW010000009">
    <property type="protein sequence ID" value="GAA5021933.1"/>
    <property type="molecule type" value="Genomic_DNA"/>
</dbReference>
<dbReference type="InterPro" id="IPR002891">
    <property type="entry name" value="APS"/>
</dbReference>
<sequence>MRDGVRLPWRLLGGRVEPGTDVAGGRTADPSATAGARRLTVEVADGDVALAPLVDSGRLVLTDATCLPLAELQRTELERGEGVDGRERLTVSGELVTDPRAPIADWLHPGATLVLAQRPLLADEVTGPLVVLAPSSPTPQGIPAGVLRAALLATAATHPDVTVVDAPVWWRDADSDAALVAAVAHSAGSPVRVLAHSDPAWLAAGAALDRGLEPAGLHPAVRTVLLRWRPPRTRRGVVVLLTGLSGSGKSTLASALVERIESEGARSVSLLDGDLVRRLLSSGLGFDRAGRDANVLRIGFVAAEVARHGGMAVCAPIAPFAQTRAEVRRMVSEVGDFVLVHVATPLEVCEQRDRKGLYAQARAGSLPEFTGISSPYEAPVDADVVVDTTGRSLEESLEQIVEHLRDGGWIG</sequence>
<keyword evidence="5" id="KW-0067">ATP-binding</keyword>
<evidence type="ECO:0000256" key="3">
    <source>
        <dbReference type="ARBA" id="ARBA00022679"/>
    </source>
</evidence>
<dbReference type="InterPro" id="IPR027417">
    <property type="entry name" value="P-loop_NTPase"/>
</dbReference>
<dbReference type="NCBIfam" id="NF003013">
    <property type="entry name" value="PRK03846.1"/>
    <property type="match status" value="1"/>
</dbReference>
<accession>A0ABP9J6E1</accession>
<gene>
    <name evidence="7" type="ORF">GCM10023258_11750</name>
</gene>
<comment type="caution">
    <text evidence="7">The sequence shown here is derived from an EMBL/GenBank/DDBJ whole genome shotgun (WGS) entry which is preliminary data.</text>
</comment>
<feature type="domain" description="APS kinase" evidence="6">
    <location>
        <begin position="235"/>
        <end position="387"/>
    </location>
</feature>
<keyword evidence="3" id="KW-0808">Transferase</keyword>